<dbReference type="CDD" id="cd14859">
    <property type="entry name" value="PMEI_like"/>
    <property type="match status" value="1"/>
</dbReference>
<reference evidence="6 7" key="1">
    <citation type="submission" date="2021-02" db="EMBL/GenBank/DDBJ databases">
        <title>Plant Genome Project.</title>
        <authorList>
            <person name="Zhang R.-G."/>
        </authorList>
    </citation>
    <scope>NUCLEOTIDE SEQUENCE [LARGE SCALE GENOMIC DNA]</scope>
    <source>
        <tissue evidence="6">Leaves</tissue>
    </source>
</reference>
<evidence type="ECO:0000313" key="6">
    <source>
        <dbReference type="EMBL" id="KAH7572680.1"/>
    </source>
</evidence>
<feature type="signal peptide" evidence="4">
    <location>
        <begin position="1"/>
        <end position="24"/>
    </location>
</feature>
<dbReference type="EMBL" id="JAFEMO010000004">
    <property type="protein sequence ID" value="KAH7572680.1"/>
    <property type="molecule type" value="Genomic_DNA"/>
</dbReference>
<dbReference type="Gene3D" id="1.20.140.40">
    <property type="entry name" value="Invertase/pectin methylesterase inhibitor family protein"/>
    <property type="match status" value="1"/>
</dbReference>
<organism evidence="6 7">
    <name type="scientific">Xanthoceras sorbifolium</name>
    <dbReference type="NCBI Taxonomy" id="99658"/>
    <lineage>
        <taxon>Eukaryota</taxon>
        <taxon>Viridiplantae</taxon>
        <taxon>Streptophyta</taxon>
        <taxon>Embryophyta</taxon>
        <taxon>Tracheophyta</taxon>
        <taxon>Spermatophyta</taxon>
        <taxon>Magnoliopsida</taxon>
        <taxon>eudicotyledons</taxon>
        <taxon>Gunneridae</taxon>
        <taxon>Pentapetalae</taxon>
        <taxon>rosids</taxon>
        <taxon>malvids</taxon>
        <taxon>Sapindales</taxon>
        <taxon>Sapindaceae</taxon>
        <taxon>Xanthoceroideae</taxon>
        <taxon>Xanthoceras</taxon>
    </lineage>
</organism>
<dbReference type="Pfam" id="PF04043">
    <property type="entry name" value="PMEI"/>
    <property type="match status" value="1"/>
</dbReference>
<feature type="domain" description="Pectinesterase inhibitor" evidence="5">
    <location>
        <begin position="31"/>
        <end position="167"/>
    </location>
</feature>
<dbReference type="SUPFAM" id="SSF101148">
    <property type="entry name" value="Plant invertase/pectin methylesterase inhibitor"/>
    <property type="match status" value="1"/>
</dbReference>
<dbReference type="SMART" id="SM00856">
    <property type="entry name" value="PMEI"/>
    <property type="match status" value="1"/>
</dbReference>
<dbReference type="NCBIfam" id="TIGR01614">
    <property type="entry name" value="PME_inhib"/>
    <property type="match status" value="1"/>
</dbReference>
<gene>
    <name evidence="6" type="ORF">JRO89_XS04G0289700</name>
</gene>
<evidence type="ECO:0000256" key="3">
    <source>
        <dbReference type="ARBA" id="ARBA00038471"/>
    </source>
</evidence>
<accession>A0ABQ8I7R5</accession>
<evidence type="ECO:0000256" key="4">
    <source>
        <dbReference type="SAM" id="SignalP"/>
    </source>
</evidence>
<evidence type="ECO:0000256" key="1">
    <source>
        <dbReference type="ARBA" id="ARBA00022729"/>
    </source>
</evidence>
<dbReference type="InterPro" id="IPR035513">
    <property type="entry name" value="Invertase/methylesterase_inhib"/>
</dbReference>
<dbReference type="PANTHER" id="PTHR36710">
    <property type="entry name" value="PECTINESTERASE INHIBITOR-LIKE"/>
    <property type="match status" value="1"/>
</dbReference>
<comment type="caution">
    <text evidence="6">The sequence shown here is derived from an EMBL/GenBank/DDBJ whole genome shotgun (WGS) entry which is preliminary data.</text>
</comment>
<dbReference type="Proteomes" id="UP000827721">
    <property type="component" value="Unassembled WGS sequence"/>
</dbReference>
<keyword evidence="2" id="KW-1015">Disulfide bond</keyword>
<protein>
    <recommendedName>
        <fullName evidence="5">Pectinesterase inhibitor domain-containing protein</fullName>
    </recommendedName>
</protein>
<keyword evidence="1 4" id="KW-0732">Signal</keyword>
<dbReference type="PANTHER" id="PTHR36710:SF4">
    <property type="entry name" value="PLANT INVERTASE_PECTIN METHYLESTERASE INHIBITOR SUPERFAMILY PROTEIN"/>
    <property type="match status" value="1"/>
</dbReference>
<dbReference type="InterPro" id="IPR052421">
    <property type="entry name" value="PCW_Enzyme_Inhibitor"/>
</dbReference>
<feature type="chain" id="PRO_5047205722" description="Pectinesterase inhibitor domain-containing protein" evidence="4">
    <location>
        <begin position="25"/>
        <end position="176"/>
    </location>
</feature>
<sequence>MSTSFIFLVFFFIIFIFTNHPSYAADYHHHPTTLLVDQVCNKTNNYTFCVNALYTDPRTPEADSYTLAYISFGLSYNTATDTLRRITELLNNATAHHNRRGLKRCQKDYNEAVAALGSALNDLNSETFFTLPGYANTTSRSAEDCEAHYKPLVSTTIKSLCDICVVVANLFNGGGS</sequence>
<evidence type="ECO:0000256" key="2">
    <source>
        <dbReference type="ARBA" id="ARBA00023157"/>
    </source>
</evidence>
<dbReference type="InterPro" id="IPR006501">
    <property type="entry name" value="Pectinesterase_inhib_dom"/>
</dbReference>
<name>A0ABQ8I7R5_9ROSI</name>
<evidence type="ECO:0000259" key="5">
    <source>
        <dbReference type="SMART" id="SM00856"/>
    </source>
</evidence>
<comment type="similarity">
    <text evidence="3">Belongs to the PMEI family.</text>
</comment>
<keyword evidence="7" id="KW-1185">Reference proteome</keyword>
<evidence type="ECO:0000313" key="7">
    <source>
        <dbReference type="Proteomes" id="UP000827721"/>
    </source>
</evidence>
<proteinExistence type="inferred from homology"/>